<sequence length="147" mass="16565">MRLINFDTEEVPEVWDMGSDDFGRTRGAAAEGSHIDFPADIAYTNSYHGRLSLMPNRRLGMSEVNQPSPEECWSHATSRSIDISDSEFTDDDLSTNRIQVGDGMCLITDQENLVWWQVTETIDNDPHPFNTMGGHTIEGVATLWERS</sequence>
<protein>
    <submittedName>
        <fullName evidence="1">Uncharacterized protein</fullName>
    </submittedName>
</protein>
<name>A0A2T0Q5A0_9ACTN</name>
<dbReference type="EMBL" id="PVZC01000004">
    <property type="protein sequence ID" value="PRX98997.1"/>
    <property type="molecule type" value="Genomic_DNA"/>
</dbReference>
<dbReference type="AlphaFoldDB" id="A0A2T0Q5A0"/>
<evidence type="ECO:0000313" key="1">
    <source>
        <dbReference type="EMBL" id="PRX98997.1"/>
    </source>
</evidence>
<evidence type="ECO:0000313" key="2">
    <source>
        <dbReference type="Proteomes" id="UP000237846"/>
    </source>
</evidence>
<organism evidence="1 2">
    <name type="scientific">Allonocardiopsis opalescens</name>
    <dbReference type="NCBI Taxonomy" id="1144618"/>
    <lineage>
        <taxon>Bacteria</taxon>
        <taxon>Bacillati</taxon>
        <taxon>Actinomycetota</taxon>
        <taxon>Actinomycetes</taxon>
        <taxon>Streptosporangiales</taxon>
        <taxon>Allonocardiopsis</taxon>
    </lineage>
</organism>
<proteinExistence type="predicted"/>
<accession>A0A2T0Q5A0</accession>
<keyword evidence="2" id="KW-1185">Reference proteome</keyword>
<gene>
    <name evidence="1" type="ORF">CLV72_104577</name>
</gene>
<dbReference type="Proteomes" id="UP000237846">
    <property type="component" value="Unassembled WGS sequence"/>
</dbReference>
<reference evidence="1 2" key="1">
    <citation type="submission" date="2018-03" db="EMBL/GenBank/DDBJ databases">
        <title>Genomic Encyclopedia of Archaeal and Bacterial Type Strains, Phase II (KMG-II): from individual species to whole genera.</title>
        <authorList>
            <person name="Goeker M."/>
        </authorList>
    </citation>
    <scope>NUCLEOTIDE SEQUENCE [LARGE SCALE GENOMIC DNA]</scope>
    <source>
        <strain evidence="1 2">DSM 45601</strain>
    </source>
</reference>
<comment type="caution">
    <text evidence="1">The sequence shown here is derived from an EMBL/GenBank/DDBJ whole genome shotgun (WGS) entry which is preliminary data.</text>
</comment>